<keyword evidence="2 5" id="KW-0808">Transferase</keyword>
<sequence>MHKKILFISDHGDPLAPLGSEQAGGQNNYVKQLALALERKGNRVDVVTHWANPSDPQIETFSNFCRVIRIGAGSKTYIPKNKMLAILPDFYEEMGQTIKIASYDLVHTHYWLSGLLGTFVKKDYRLPWIHTNHSLGVAKESATGIAEPTRLSAEKLILSSTDSIVATTENEKSLIRSFVYNPSPITVIPIGTANQFQPFINEAETATHPYFAFAGRLEKTKGIYTLVNAFRRLVEKQDIPASTKLIIAGGDSENVNAFNKLPKKTKLKTAIIGLENRIDFIGSQSQQQLASLFNNAVATIVPSYYESFGMVAAEAQACGSPVIASKVGGLKDVVKNRITGLHIEKGNEKSLAYAMKTLLSNPTLANELGKKAATFANLEFKWPVLAKRMDTLYEVVINEKKTLYAGDRSRRYASR</sequence>
<evidence type="ECO:0000313" key="5">
    <source>
        <dbReference type="EMBL" id="HJF30654.1"/>
    </source>
</evidence>
<organism evidence="5 6">
    <name type="scientific">Sporosarcina psychrophila</name>
    <name type="common">Bacillus psychrophilus</name>
    <dbReference type="NCBI Taxonomy" id="1476"/>
    <lineage>
        <taxon>Bacteria</taxon>
        <taxon>Bacillati</taxon>
        <taxon>Bacillota</taxon>
        <taxon>Bacilli</taxon>
        <taxon>Bacillales</taxon>
        <taxon>Caryophanaceae</taxon>
        <taxon>Sporosarcina</taxon>
    </lineage>
</organism>
<dbReference type="Gene3D" id="3.40.50.2000">
    <property type="entry name" value="Glycogen Phosphorylase B"/>
    <property type="match status" value="2"/>
</dbReference>
<dbReference type="InterPro" id="IPR028098">
    <property type="entry name" value="Glyco_trans_4-like_N"/>
</dbReference>
<dbReference type="EC" id="2.4.-.-" evidence="5"/>
<evidence type="ECO:0000256" key="2">
    <source>
        <dbReference type="ARBA" id="ARBA00022679"/>
    </source>
</evidence>
<proteinExistence type="predicted"/>
<dbReference type="SUPFAM" id="SSF53756">
    <property type="entry name" value="UDP-Glycosyltransferase/glycogen phosphorylase"/>
    <property type="match status" value="1"/>
</dbReference>
<dbReference type="Pfam" id="PF00534">
    <property type="entry name" value="Glycos_transf_1"/>
    <property type="match status" value="1"/>
</dbReference>
<feature type="domain" description="Glycosyltransferase subfamily 4-like N-terminal" evidence="4">
    <location>
        <begin position="24"/>
        <end position="191"/>
    </location>
</feature>
<gene>
    <name evidence="5" type="ORF">K8V56_02595</name>
</gene>
<evidence type="ECO:0000256" key="1">
    <source>
        <dbReference type="ARBA" id="ARBA00022676"/>
    </source>
</evidence>
<dbReference type="AlphaFoldDB" id="A0A921FW97"/>
<dbReference type="InterPro" id="IPR001296">
    <property type="entry name" value="Glyco_trans_1"/>
</dbReference>
<evidence type="ECO:0000313" key="6">
    <source>
        <dbReference type="Proteomes" id="UP000698173"/>
    </source>
</evidence>
<comment type="caution">
    <text evidence="5">The sequence shown here is derived from an EMBL/GenBank/DDBJ whole genome shotgun (WGS) entry which is preliminary data.</text>
</comment>
<dbReference type="PANTHER" id="PTHR12526">
    <property type="entry name" value="GLYCOSYLTRANSFERASE"/>
    <property type="match status" value="1"/>
</dbReference>
<accession>A0A921FW97</accession>
<reference evidence="5" key="2">
    <citation type="submission" date="2021-09" db="EMBL/GenBank/DDBJ databases">
        <authorList>
            <person name="Gilroy R."/>
        </authorList>
    </citation>
    <scope>NUCLEOTIDE SEQUENCE</scope>
    <source>
        <strain evidence="5">CHK171-7178</strain>
    </source>
</reference>
<evidence type="ECO:0000259" key="3">
    <source>
        <dbReference type="Pfam" id="PF00534"/>
    </source>
</evidence>
<reference evidence="5" key="1">
    <citation type="journal article" date="2021" name="PeerJ">
        <title>Extensive microbial diversity within the chicken gut microbiome revealed by metagenomics and culture.</title>
        <authorList>
            <person name="Gilroy R."/>
            <person name="Ravi A."/>
            <person name="Getino M."/>
            <person name="Pursley I."/>
            <person name="Horton D.L."/>
            <person name="Alikhan N.F."/>
            <person name="Baker D."/>
            <person name="Gharbi K."/>
            <person name="Hall N."/>
            <person name="Watson M."/>
            <person name="Adriaenssens E.M."/>
            <person name="Foster-Nyarko E."/>
            <person name="Jarju S."/>
            <person name="Secka A."/>
            <person name="Antonio M."/>
            <person name="Oren A."/>
            <person name="Chaudhuri R.R."/>
            <person name="La Ragione R."/>
            <person name="Hildebrand F."/>
            <person name="Pallen M.J."/>
        </authorList>
    </citation>
    <scope>NUCLEOTIDE SEQUENCE</scope>
    <source>
        <strain evidence="5">CHK171-7178</strain>
    </source>
</reference>
<name>A0A921FW97_SPOPS</name>
<dbReference type="GO" id="GO:0016757">
    <property type="term" value="F:glycosyltransferase activity"/>
    <property type="evidence" value="ECO:0007669"/>
    <property type="project" value="UniProtKB-KW"/>
</dbReference>
<feature type="domain" description="Glycosyl transferase family 1" evidence="3">
    <location>
        <begin position="206"/>
        <end position="373"/>
    </location>
</feature>
<dbReference type="Pfam" id="PF13439">
    <property type="entry name" value="Glyco_transf_4"/>
    <property type="match status" value="1"/>
</dbReference>
<keyword evidence="1 5" id="KW-0328">Glycosyltransferase</keyword>
<evidence type="ECO:0000259" key="4">
    <source>
        <dbReference type="Pfam" id="PF13439"/>
    </source>
</evidence>
<dbReference type="Proteomes" id="UP000698173">
    <property type="component" value="Unassembled WGS sequence"/>
</dbReference>
<dbReference type="EMBL" id="DYWT01000042">
    <property type="protein sequence ID" value="HJF30654.1"/>
    <property type="molecule type" value="Genomic_DNA"/>
</dbReference>
<protein>
    <submittedName>
        <fullName evidence="5">Glycosyltransferase</fullName>
        <ecNumber evidence="5">2.4.-.-</ecNumber>
    </submittedName>
</protein>
<dbReference type="PANTHER" id="PTHR12526:SF510">
    <property type="entry name" value="D-INOSITOL 3-PHOSPHATE GLYCOSYLTRANSFERASE"/>
    <property type="match status" value="1"/>
</dbReference>